<dbReference type="GO" id="GO:0015074">
    <property type="term" value="P:DNA integration"/>
    <property type="evidence" value="ECO:0007669"/>
    <property type="project" value="UniProtKB-KW"/>
</dbReference>
<comment type="caution">
    <text evidence="6">The sequence shown here is derived from an EMBL/GenBank/DDBJ whole genome shotgun (WGS) entry which is preliminary data.</text>
</comment>
<keyword evidence="4" id="KW-0233">DNA recombination</keyword>
<proteinExistence type="inferred from homology"/>
<evidence type="ECO:0000313" key="7">
    <source>
        <dbReference type="Proteomes" id="UP000033514"/>
    </source>
</evidence>
<dbReference type="STRING" id="361041.VW35_16975"/>
<evidence type="ECO:0000256" key="3">
    <source>
        <dbReference type="ARBA" id="ARBA00023125"/>
    </source>
</evidence>
<evidence type="ECO:0000313" key="6">
    <source>
        <dbReference type="EMBL" id="KKB76490.1"/>
    </source>
</evidence>
<protein>
    <submittedName>
        <fullName evidence="6">Integrase</fullName>
    </submittedName>
</protein>
<sequence>MLDRSDLPYSIFQKDGTRNLWVRFSIKGEGQVRKSLGTSDPQIAQQKAHAVWYEANYRARNGLKSQTTSFAEAAEDFIAMVERDVERGDRPAYHSRDIPPVVRRYFIAFFGKKDIDAITERDITRYLEWRKDYWLTGPGKEVTEIRYIRNGRSIRRPVGEKRVPTVSRQRGEMVVLRQLFRHAVRAGNLNHAQIPPIGVPRAGAPTNRPSFSPAEFQKLLKFSLSWSTNMSLPEDKRWTRLVLHAQILLAAFSGMRPTEMKNLNWGDVLGYRAGRKLPVGERDITIRVRGKGKSREFVPLEAAIPALDMLWDFWVRYQKGEPKDTHPVLATRDGKRLGSTVKIFNEMLKFTKLETDYRGVKRTMYSFRHFYISQQLAHGVDVFALARNTGTSSEMIDKFYGQVSNARMKKHLRPEWADS</sequence>
<dbReference type="InterPro" id="IPR011010">
    <property type="entry name" value="DNA_brk_join_enz"/>
</dbReference>
<dbReference type="GO" id="GO:0003677">
    <property type="term" value="F:DNA binding"/>
    <property type="evidence" value="ECO:0007669"/>
    <property type="project" value="UniProtKB-KW"/>
</dbReference>
<reference evidence="6 7" key="1">
    <citation type="submission" date="2015-03" db="EMBL/GenBank/DDBJ databases">
        <authorList>
            <person name="Hassan Y.I."/>
            <person name="Lepp D."/>
            <person name="Zhou T."/>
        </authorList>
    </citation>
    <scope>NUCLEOTIDE SEQUENCE [LARGE SCALE GENOMIC DNA]</scope>
    <source>
        <strain evidence="6 7">GH2-10</strain>
    </source>
</reference>
<evidence type="ECO:0000256" key="1">
    <source>
        <dbReference type="ARBA" id="ARBA00008857"/>
    </source>
</evidence>
<dbReference type="InterPro" id="IPR010998">
    <property type="entry name" value="Integrase_recombinase_N"/>
</dbReference>
<dbReference type="OrthoDB" id="102994at2"/>
<evidence type="ECO:0000259" key="5">
    <source>
        <dbReference type="PROSITE" id="PS51898"/>
    </source>
</evidence>
<gene>
    <name evidence="6" type="ORF">VW35_16975</name>
</gene>
<keyword evidence="3" id="KW-0238">DNA-binding</keyword>
<dbReference type="SUPFAM" id="SSF56349">
    <property type="entry name" value="DNA breaking-rejoining enzymes"/>
    <property type="match status" value="1"/>
</dbReference>
<dbReference type="InterPro" id="IPR050090">
    <property type="entry name" value="Tyrosine_recombinase_XerCD"/>
</dbReference>
<dbReference type="PROSITE" id="PS51898">
    <property type="entry name" value="TYR_RECOMBINASE"/>
    <property type="match status" value="1"/>
</dbReference>
<dbReference type="PANTHER" id="PTHR30349:SF41">
    <property type="entry name" value="INTEGRASE_RECOMBINASE PROTEIN MJ0367-RELATED"/>
    <property type="match status" value="1"/>
</dbReference>
<evidence type="ECO:0000256" key="2">
    <source>
        <dbReference type="ARBA" id="ARBA00022908"/>
    </source>
</evidence>
<dbReference type="PATRIC" id="fig|361041.3.peg.2798"/>
<dbReference type="InterPro" id="IPR002104">
    <property type="entry name" value="Integrase_catalytic"/>
</dbReference>
<evidence type="ECO:0000256" key="4">
    <source>
        <dbReference type="ARBA" id="ARBA00023172"/>
    </source>
</evidence>
<dbReference type="GO" id="GO:0006310">
    <property type="term" value="P:DNA recombination"/>
    <property type="evidence" value="ECO:0007669"/>
    <property type="project" value="UniProtKB-KW"/>
</dbReference>
<dbReference type="EMBL" id="LAJG01000042">
    <property type="protein sequence ID" value="KKB76490.1"/>
    <property type="molecule type" value="Genomic_DNA"/>
</dbReference>
<comment type="similarity">
    <text evidence="1">Belongs to the 'phage' integrase family.</text>
</comment>
<dbReference type="AlphaFoldDB" id="A0A0F5L2Q0"/>
<keyword evidence="2" id="KW-0229">DNA integration</keyword>
<organism evidence="6 7">
    <name type="scientific">Devosia soli</name>
    <dbReference type="NCBI Taxonomy" id="361041"/>
    <lineage>
        <taxon>Bacteria</taxon>
        <taxon>Pseudomonadati</taxon>
        <taxon>Pseudomonadota</taxon>
        <taxon>Alphaproteobacteria</taxon>
        <taxon>Hyphomicrobiales</taxon>
        <taxon>Devosiaceae</taxon>
        <taxon>Devosia</taxon>
    </lineage>
</organism>
<accession>A0A0F5L2Q0</accession>
<dbReference type="Proteomes" id="UP000033514">
    <property type="component" value="Unassembled WGS sequence"/>
</dbReference>
<dbReference type="Gene3D" id="1.10.443.10">
    <property type="entry name" value="Intergrase catalytic core"/>
    <property type="match status" value="1"/>
</dbReference>
<dbReference type="InterPro" id="IPR013762">
    <property type="entry name" value="Integrase-like_cat_sf"/>
</dbReference>
<keyword evidence="7" id="KW-1185">Reference proteome</keyword>
<dbReference type="RefSeq" id="WP_046144535.1">
    <property type="nucleotide sequence ID" value="NZ_LAJG01000042.1"/>
</dbReference>
<dbReference type="PANTHER" id="PTHR30349">
    <property type="entry name" value="PHAGE INTEGRASE-RELATED"/>
    <property type="match status" value="1"/>
</dbReference>
<name>A0A0F5L2Q0_9HYPH</name>
<dbReference type="Gene3D" id="1.10.150.130">
    <property type="match status" value="1"/>
</dbReference>
<feature type="domain" description="Tyr recombinase" evidence="5">
    <location>
        <begin position="206"/>
        <end position="413"/>
    </location>
</feature>